<accession>A0A6V8LMM6</accession>
<reference evidence="1 2" key="1">
    <citation type="submission" date="2020-03" db="EMBL/GenBank/DDBJ databases">
        <title>Whole genome shotgun sequence of Phytohabitans rumicis NBRC 108638.</title>
        <authorList>
            <person name="Komaki H."/>
            <person name="Tamura T."/>
        </authorList>
    </citation>
    <scope>NUCLEOTIDE SEQUENCE [LARGE SCALE GENOMIC DNA]</scope>
    <source>
        <strain evidence="1 2">NBRC 108638</strain>
    </source>
</reference>
<dbReference type="EMBL" id="BLPG01000001">
    <property type="protein sequence ID" value="GFJ95357.1"/>
    <property type="molecule type" value="Genomic_DNA"/>
</dbReference>
<reference evidence="1 2" key="2">
    <citation type="submission" date="2020-03" db="EMBL/GenBank/DDBJ databases">
        <authorList>
            <person name="Ichikawa N."/>
            <person name="Kimura A."/>
            <person name="Kitahashi Y."/>
            <person name="Uohara A."/>
        </authorList>
    </citation>
    <scope>NUCLEOTIDE SEQUENCE [LARGE SCALE GENOMIC DNA]</scope>
    <source>
        <strain evidence="1 2">NBRC 108638</strain>
    </source>
</reference>
<sequence length="186" mass="20119">MGRVALRLARTSAEAHLYMELRPCQACGESAFEPSSSIIEADGDLASRYSGACPSCGAAREFTFRLPDDIPLPSDDDPSFGDDRPSELLDAGEWLWLGDVLASDAPADPAGLAAPERRLARMDLLTAASALAEVLKFVPPDADAVPPQALWSERGRAVYAAEPGRFRRLRLEAVRDVYRDVAARFA</sequence>
<dbReference type="Proteomes" id="UP000482960">
    <property type="component" value="Unassembled WGS sequence"/>
</dbReference>
<comment type="caution">
    <text evidence="1">The sequence shown here is derived from an EMBL/GenBank/DDBJ whole genome shotgun (WGS) entry which is preliminary data.</text>
</comment>
<evidence type="ECO:0000313" key="1">
    <source>
        <dbReference type="EMBL" id="GFJ95357.1"/>
    </source>
</evidence>
<name>A0A6V8LMM6_9ACTN</name>
<organism evidence="1 2">
    <name type="scientific">Phytohabitans rumicis</name>
    <dbReference type="NCBI Taxonomy" id="1076125"/>
    <lineage>
        <taxon>Bacteria</taxon>
        <taxon>Bacillati</taxon>
        <taxon>Actinomycetota</taxon>
        <taxon>Actinomycetes</taxon>
        <taxon>Micromonosporales</taxon>
        <taxon>Micromonosporaceae</taxon>
    </lineage>
</organism>
<dbReference type="AlphaFoldDB" id="A0A6V8LMM6"/>
<keyword evidence="2" id="KW-1185">Reference proteome</keyword>
<proteinExistence type="predicted"/>
<protein>
    <submittedName>
        <fullName evidence="1">Uncharacterized protein</fullName>
    </submittedName>
</protein>
<dbReference type="RefSeq" id="WP_246278474.1">
    <property type="nucleotide sequence ID" value="NZ_BAABJB010000012.1"/>
</dbReference>
<gene>
    <name evidence="1" type="ORF">Prum_089990</name>
</gene>
<evidence type="ECO:0000313" key="2">
    <source>
        <dbReference type="Proteomes" id="UP000482960"/>
    </source>
</evidence>